<feature type="non-terminal residue" evidence="2">
    <location>
        <position position="1"/>
    </location>
</feature>
<organism evidence="2 3">
    <name type="scientific">Trypanosoma rangeli</name>
    <dbReference type="NCBI Taxonomy" id="5698"/>
    <lineage>
        <taxon>Eukaryota</taxon>
        <taxon>Discoba</taxon>
        <taxon>Euglenozoa</taxon>
        <taxon>Kinetoplastea</taxon>
        <taxon>Metakinetoplastina</taxon>
        <taxon>Trypanosomatida</taxon>
        <taxon>Trypanosomatidae</taxon>
        <taxon>Trypanosoma</taxon>
        <taxon>Herpetosoma</taxon>
    </lineage>
</organism>
<gene>
    <name evidence="2" type="ORF">TraAM80_10472</name>
</gene>
<evidence type="ECO:0008006" key="4">
    <source>
        <dbReference type="Google" id="ProtNLM"/>
    </source>
</evidence>
<feature type="signal peptide" evidence="1">
    <location>
        <begin position="1"/>
        <end position="17"/>
    </location>
</feature>
<comment type="caution">
    <text evidence="2">The sequence shown here is derived from an EMBL/GenBank/DDBJ whole genome shotgun (WGS) entry which is preliminary data.</text>
</comment>
<accession>A0A422MP41</accession>
<feature type="chain" id="PRO_5019507557" description="Trans-sialidase" evidence="1">
    <location>
        <begin position="18"/>
        <end position="195"/>
    </location>
</feature>
<sequence length="195" mass="21105">LTSSFLLLSCLTGYAAPQSEMVLLGATPVSWEWEWSTANASGCAPSHVVPSFWLLITHSCWQCRLTVCLSVWVGGGGVAARIFGGATQRIIPCRLVSPQPDPKISGRFLLLRLPGNASTGAAHARRARVLFSHPFLATAVWPVGERAVDHSSERARWPALGESWAARHGDFLGAWNERGKMRLRWASDCATPTAG</sequence>
<keyword evidence="3" id="KW-1185">Reference proteome</keyword>
<proteinExistence type="predicted"/>
<keyword evidence="1" id="KW-0732">Signal</keyword>
<dbReference type="AlphaFoldDB" id="A0A422MP41"/>
<evidence type="ECO:0000313" key="2">
    <source>
        <dbReference type="EMBL" id="RNE94967.1"/>
    </source>
</evidence>
<dbReference type="Proteomes" id="UP000283634">
    <property type="component" value="Unassembled WGS sequence"/>
</dbReference>
<evidence type="ECO:0000256" key="1">
    <source>
        <dbReference type="SAM" id="SignalP"/>
    </source>
</evidence>
<dbReference type="RefSeq" id="XP_029233068.1">
    <property type="nucleotide sequence ID" value="XM_029387088.1"/>
</dbReference>
<reference evidence="2 3" key="1">
    <citation type="journal article" date="2018" name="BMC Genomics">
        <title>Genomic comparison of Trypanosoma conorhini and Trypanosoma rangeli to Trypanosoma cruzi strains of high and low virulence.</title>
        <authorList>
            <person name="Bradwell K.R."/>
            <person name="Koparde V.N."/>
            <person name="Matveyev A.V."/>
            <person name="Serrano M.G."/>
            <person name="Alves J.M."/>
            <person name="Parikh H."/>
            <person name="Huang B."/>
            <person name="Lee V."/>
            <person name="Espinosa-Alvarez O."/>
            <person name="Ortiz P.A."/>
            <person name="Costa-Martins A.G."/>
            <person name="Teixeira M.M."/>
            <person name="Buck G.A."/>
        </authorList>
    </citation>
    <scope>NUCLEOTIDE SEQUENCE [LARGE SCALE GENOMIC DNA]</scope>
    <source>
        <strain evidence="2 3">AM80</strain>
    </source>
</reference>
<dbReference type="EMBL" id="MKGL01000994">
    <property type="protein sequence ID" value="RNE94967.1"/>
    <property type="molecule type" value="Genomic_DNA"/>
</dbReference>
<evidence type="ECO:0000313" key="3">
    <source>
        <dbReference type="Proteomes" id="UP000283634"/>
    </source>
</evidence>
<name>A0A422MP41_TRYRA</name>
<dbReference type="GeneID" id="40334405"/>
<protein>
    <recommendedName>
        <fullName evidence="4">Trans-sialidase</fullName>
    </recommendedName>
</protein>